<gene>
    <name evidence="1" type="ORF">PUN28_008573</name>
</gene>
<reference evidence="1 2" key="1">
    <citation type="submission" date="2023-03" db="EMBL/GenBank/DDBJ databases">
        <title>High recombination rates correlate with genetic variation in Cardiocondyla obscurior ants.</title>
        <authorList>
            <person name="Errbii M."/>
        </authorList>
    </citation>
    <scope>NUCLEOTIDE SEQUENCE [LARGE SCALE GENOMIC DNA]</scope>
    <source>
        <strain evidence="1">Alpha-2009</strain>
        <tissue evidence="1">Whole body</tissue>
    </source>
</reference>
<protein>
    <submittedName>
        <fullName evidence="1">Uncharacterized protein</fullName>
    </submittedName>
</protein>
<proteinExistence type="predicted"/>
<dbReference type="EMBL" id="JADYXP020000007">
    <property type="protein sequence ID" value="KAL0120944.1"/>
    <property type="molecule type" value="Genomic_DNA"/>
</dbReference>
<evidence type="ECO:0000313" key="2">
    <source>
        <dbReference type="Proteomes" id="UP001430953"/>
    </source>
</evidence>
<name>A0AAW2G1L6_9HYME</name>
<accession>A0AAW2G1L6</accession>
<keyword evidence="2" id="KW-1185">Reference proteome</keyword>
<dbReference type="AlphaFoldDB" id="A0AAW2G1L6"/>
<evidence type="ECO:0000313" key="1">
    <source>
        <dbReference type="EMBL" id="KAL0120944.1"/>
    </source>
</evidence>
<comment type="caution">
    <text evidence="1">The sequence shown here is derived from an EMBL/GenBank/DDBJ whole genome shotgun (WGS) entry which is preliminary data.</text>
</comment>
<organism evidence="1 2">
    <name type="scientific">Cardiocondyla obscurior</name>
    <dbReference type="NCBI Taxonomy" id="286306"/>
    <lineage>
        <taxon>Eukaryota</taxon>
        <taxon>Metazoa</taxon>
        <taxon>Ecdysozoa</taxon>
        <taxon>Arthropoda</taxon>
        <taxon>Hexapoda</taxon>
        <taxon>Insecta</taxon>
        <taxon>Pterygota</taxon>
        <taxon>Neoptera</taxon>
        <taxon>Endopterygota</taxon>
        <taxon>Hymenoptera</taxon>
        <taxon>Apocrita</taxon>
        <taxon>Aculeata</taxon>
        <taxon>Formicoidea</taxon>
        <taxon>Formicidae</taxon>
        <taxon>Myrmicinae</taxon>
        <taxon>Cardiocondyla</taxon>
    </lineage>
</organism>
<sequence length="32" mass="3755">MTCTNEVSIKRKTVETIAWYNPSLLIRSRCKL</sequence>
<dbReference type="Proteomes" id="UP001430953">
    <property type="component" value="Unassembled WGS sequence"/>
</dbReference>